<dbReference type="GO" id="GO:0034198">
    <property type="term" value="P:cellular response to amino acid starvation"/>
    <property type="evidence" value="ECO:0007669"/>
    <property type="project" value="TreeGrafter"/>
</dbReference>
<proteinExistence type="inferred from homology"/>
<sequence>MSVDCLGTHAVLSGRHFLYMVNLEAPSEPPRKIARQSKWDVGTVQWNPHRSEAHVFAASSNQRVDLYSWRDGCGEAHTSLLGHTRVISDLDWSCFDSELLATSSVDTYIYIWDTRKNQHLLASSHDGDVRVWDKRKPSTAVEYVAAHLSKIHGLDWHSDNEYIFATSSQDNSVRFWDYRQPRKYLNILSCQVPVWKARYTPFSNGLVTIMVPQLRRENSLLLWSTLDLNSPVHAFVGHDDVVLEFQWRPQKEGSKDFQLVTWSRDQTMRIWRVDPQLQKVGPGFHLGAMVALELSARPVLTLCFPDPDGGHQDLAAGSGLAQTLQQEFSLVNLQIRNVNVEMDAMNRSCVVSAHFGSHQVHLVVKFPAQYPNNAAPTFQFTPPTTIPSAMKTKIQKILRDTSFQKVKRNQNCLEPCVRQLVSCLESDMTQEDSPASGPFVLSNPVTPSLQAFPRVTNTYGSYQDANIPFPRTSGARFCGTGCLVYFTRPITMHRCAPPTEPTPRSLSALSAYHSGVLTPMKMRSEPPSTLRLYSGSPTRSDKDTVSISSFYYKERKLPLSASRRWSVQTLHDWPKSRRFKTKREGVDYNRPIKLAGKVIIQEISCLLPVHKTLGESYILNMSDIQETCQQNAAAALTVGRRDVVWALAAAATSQDLNPDFDPDTETPWARHPFGRHLLETLLDHYSQMSDVQTLAMLCSVFTGHDSMFVLMSQPSYTSSSVTSGSCSSTSDSTTTIRDPEHTAPWGESSPDDYRYGNQGYTDPRERERELHDMNKRLLDPANTLQFDDFKKCYGEILYRWGLRDKRADVLKFTSSPPEAHKGIEFGVYCCHCRSQARGTQCAVCKRLTFQCAICHVAVRGSSNFCLSCGHGGHTSHMMDWFWRQEECPAGCGCHCLLQSTF</sequence>
<dbReference type="PROSITE" id="PS00678">
    <property type="entry name" value="WD_REPEATS_1"/>
    <property type="match status" value="1"/>
</dbReference>
<feature type="repeat" description="WD" evidence="4">
    <location>
        <begin position="144"/>
        <end position="186"/>
    </location>
</feature>
<dbReference type="Pfam" id="PF00400">
    <property type="entry name" value="WD40"/>
    <property type="match status" value="2"/>
</dbReference>
<dbReference type="GeneTree" id="ENSGT00940000157600"/>
<reference evidence="7" key="2">
    <citation type="submission" date="2025-08" db="UniProtKB">
        <authorList>
            <consortium name="Ensembl"/>
        </authorList>
    </citation>
    <scope>IDENTIFICATION</scope>
</reference>
<dbReference type="GO" id="GO:0005774">
    <property type="term" value="C:vacuolar membrane"/>
    <property type="evidence" value="ECO:0007669"/>
    <property type="project" value="TreeGrafter"/>
</dbReference>
<dbReference type="GO" id="GO:0035859">
    <property type="term" value="C:Seh1-associated complex"/>
    <property type="evidence" value="ECO:0007669"/>
    <property type="project" value="TreeGrafter"/>
</dbReference>
<dbReference type="InterPro" id="IPR001680">
    <property type="entry name" value="WD40_rpt"/>
</dbReference>
<evidence type="ECO:0000259" key="6">
    <source>
        <dbReference type="PROSITE" id="PS50908"/>
    </source>
</evidence>
<evidence type="ECO:0000256" key="5">
    <source>
        <dbReference type="SAM" id="MobiDB-lite"/>
    </source>
</evidence>
<keyword evidence="2" id="KW-0677">Repeat</keyword>
<dbReference type="PANTHER" id="PTHR46170:SF1">
    <property type="entry name" value="GATOR COMPLEX PROTEIN WDR59"/>
    <property type="match status" value="1"/>
</dbReference>
<dbReference type="GO" id="GO:0035591">
    <property type="term" value="F:signaling adaptor activity"/>
    <property type="evidence" value="ECO:0007669"/>
    <property type="project" value="TreeGrafter"/>
</dbReference>
<reference evidence="7" key="1">
    <citation type="submission" date="2014-08" db="EMBL/GenBank/DDBJ databases">
        <authorList>
            <person name="Senf B."/>
            <person name="Petzold A."/>
            <person name="Downie B.R."/>
            <person name="Koch P."/>
            <person name="Platzer M."/>
        </authorList>
    </citation>
    <scope>NUCLEOTIDE SEQUENCE [LARGE SCALE GENOMIC DNA]</scope>
    <source>
        <strain evidence="7">GRZ</strain>
    </source>
</reference>
<feature type="region of interest" description="Disordered" evidence="5">
    <location>
        <begin position="720"/>
        <end position="756"/>
    </location>
</feature>
<evidence type="ECO:0000256" key="1">
    <source>
        <dbReference type="ARBA" id="ARBA00022574"/>
    </source>
</evidence>
<evidence type="ECO:0000256" key="2">
    <source>
        <dbReference type="ARBA" id="ARBA00022737"/>
    </source>
</evidence>
<dbReference type="PROSITE" id="PS50908">
    <property type="entry name" value="RWD"/>
    <property type="match status" value="1"/>
</dbReference>
<dbReference type="InterPro" id="IPR039456">
    <property type="entry name" value="WDR59_mRING-H2-C3H3C2"/>
</dbReference>
<dbReference type="InterPro" id="IPR006575">
    <property type="entry name" value="RWD_dom"/>
</dbReference>
<gene>
    <name evidence="7" type="primary">WDR59</name>
    <name evidence="7" type="synonym">wdr59</name>
</gene>
<dbReference type="Gene3D" id="2.130.10.10">
    <property type="entry name" value="YVTN repeat-like/Quinoprotein amine dehydrogenase"/>
    <property type="match status" value="2"/>
</dbReference>
<dbReference type="SUPFAM" id="SSF50978">
    <property type="entry name" value="WD40 repeat-like"/>
    <property type="match status" value="1"/>
</dbReference>
<evidence type="ECO:0000256" key="3">
    <source>
        <dbReference type="ARBA" id="ARBA00038452"/>
    </source>
</evidence>
<comment type="similarity">
    <text evidence="3">Belongs to the WD repeat WDR59 family.</text>
</comment>
<dbReference type="Proteomes" id="UP000694548">
    <property type="component" value="Chromosome sgr07"/>
</dbReference>
<dbReference type="InterPro" id="IPR019775">
    <property type="entry name" value="WD40_repeat_CS"/>
</dbReference>
<accession>A0A8C6KS42</accession>
<organism evidence="7 8">
    <name type="scientific">Nothobranchius furzeri</name>
    <name type="common">Turquoise killifish</name>
    <dbReference type="NCBI Taxonomy" id="105023"/>
    <lineage>
        <taxon>Eukaryota</taxon>
        <taxon>Metazoa</taxon>
        <taxon>Chordata</taxon>
        <taxon>Craniata</taxon>
        <taxon>Vertebrata</taxon>
        <taxon>Euteleostomi</taxon>
        <taxon>Actinopterygii</taxon>
        <taxon>Neopterygii</taxon>
        <taxon>Teleostei</taxon>
        <taxon>Neoteleostei</taxon>
        <taxon>Acanthomorphata</taxon>
        <taxon>Ovalentaria</taxon>
        <taxon>Atherinomorphae</taxon>
        <taxon>Cyprinodontiformes</taxon>
        <taxon>Nothobranchiidae</taxon>
        <taxon>Nothobranchius</taxon>
    </lineage>
</organism>
<evidence type="ECO:0000256" key="4">
    <source>
        <dbReference type="PROSITE-ProRule" id="PRU00221"/>
    </source>
</evidence>
<dbReference type="InterPro" id="IPR049567">
    <property type="entry name" value="WDR59-like"/>
</dbReference>
<name>A0A8C6KS42_NOTFU</name>
<evidence type="ECO:0000313" key="7">
    <source>
        <dbReference type="Ensembl" id="ENSNFUP00015008752.1"/>
    </source>
</evidence>
<dbReference type="AlphaFoldDB" id="A0A8C6KS42"/>
<dbReference type="CDD" id="cd16692">
    <property type="entry name" value="mRING-H2-C3H3C2_WDR59"/>
    <property type="match status" value="1"/>
</dbReference>
<dbReference type="InterPro" id="IPR016135">
    <property type="entry name" value="UBQ-conjugating_enzyme/RWD"/>
</dbReference>
<keyword evidence="1 4" id="KW-0853">WD repeat</keyword>
<dbReference type="InterPro" id="IPR049566">
    <property type="entry name" value="WDR59_RTC1-like_RING_Znf"/>
</dbReference>
<dbReference type="PROSITE" id="PS50082">
    <property type="entry name" value="WD_REPEATS_2"/>
    <property type="match status" value="2"/>
</dbReference>
<dbReference type="GO" id="GO:1904263">
    <property type="term" value="P:positive regulation of TORC1 signaling"/>
    <property type="evidence" value="ECO:0007669"/>
    <property type="project" value="TreeGrafter"/>
</dbReference>
<dbReference type="PANTHER" id="PTHR46170">
    <property type="entry name" value="GATOR COMPLEX PROTEIN WDR59"/>
    <property type="match status" value="1"/>
</dbReference>
<evidence type="ECO:0000313" key="8">
    <source>
        <dbReference type="Proteomes" id="UP000694548"/>
    </source>
</evidence>
<protein>
    <submittedName>
        <fullName evidence="7">WD repeat domain 59</fullName>
    </submittedName>
</protein>
<dbReference type="Pfam" id="PF17120">
    <property type="entry name" value="zf-RING_16"/>
    <property type="match status" value="1"/>
</dbReference>
<reference evidence="7" key="3">
    <citation type="submission" date="2025-09" db="UniProtKB">
        <authorList>
            <consortium name="Ensembl"/>
        </authorList>
    </citation>
    <scope>IDENTIFICATION</scope>
</reference>
<dbReference type="SMART" id="SM00320">
    <property type="entry name" value="WD40"/>
    <property type="match status" value="4"/>
</dbReference>
<keyword evidence="8" id="KW-1185">Reference proteome</keyword>
<dbReference type="Gene3D" id="3.10.110.10">
    <property type="entry name" value="Ubiquitin Conjugating Enzyme"/>
    <property type="match status" value="1"/>
</dbReference>
<dbReference type="Ensembl" id="ENSNFUT00015009195.1">
    <property type="protein sequence ID" value="ENSNFUP00015008752.1"/>
    <property type="gene ID" value="ENSNFUG00015004127.1"/>
</dbReference>
<dbReference type="InterPro" id="IPR015943">
    <property type="entry name" value="WD40/YVTN_repeat-like_dom_sf"/>
</dbReference>
<feature type="compositionally biased region" description="Low complexity" evidence="5">
    <location>
        <begin position="720"/>
        <end position="735"/>
    </location>
</feature>
<feature type="repeat" description="WD" evidence="4">
    <location>
        <begin position="80"/>
        <end position="122"/>
    </location>
</feature>
<dbReference type="PROSITE" id="PS50294">
    <property type="entry name" value="WD_REPEATS_REGION"/>
    <property type="match status" value="1"/>
</dbReference>
<dbReference type="SMART" id="SM00591">
    <property type="entry name" value="RWD"/>
    <property type="match status" value="1"/>
</dbReference>
<feature type="domain" description="RWD" evidence="6">
    <location>
        <begin position="326"/>
        <end position="427"/>
    </location>
</feature>
<dbReference type="InterPro" id="IPR036322">
    <property type="entry name" value="WD40_repeat_dom_sf"/>
</dbReference>